<evidence type="ECO:0000256" key="8">
    <source>
        <dbReference type="ARBA" id="ARBA00022801"/>
    </source>
</evidence>
<keyword evidence="4" id="KW-0997">Cell inner membrane</keyword>
<dbReference type="SUPFAM" id="SSF56519">
    <property type="entry name" value="Penicillin binding protein dimerisation domain"/>
    <property type="match status" value="1"/>
</dbReference>
<dbReference type="SUPFAM" id="SSF56601">
    <property type="entry name" value="beta-lactamase/transpeptidase-like"/>
    <property type="match status" value="1"/>
</dbReference>
<keyword evidence="7 14" id="KW-0812">Transmembrane</keyword>
<evidence type="ECO:0000256" key="3">
    <source>
        <dbReference type="ARBA" id="ARBA00022475"/>
    </source>
</evidence>
<dbReference type="Proteomes" id="UP001474120">
    <property type="component" value="Unassembled WGS sequence"/>
</dbReference>
<evidence type="ECO:0000256" key="9">
    <source>
        <dbReference type="ARBA" id="ARBA00022960"/>
    </source>
</evidence>
<dbReference type="InterPro" id="IPR036138">
    <property type="entry name" value="PBP_dimer_sf"/>
</dbReference>
<dbReference type="Gene3D" id="3.40.710.10">
    <property type="entry name" value="DD-peptidase/beta-lactamase superfamily"/>
    <property type="match status" value="1"/>
</dbReference>
<evidence type="ECO:0000256" key="13">
    <source>
        <dbReference type="ARBA" id="ARBA00023316"/>
    </source>
</evidence>
<evidence type="ECO:0000259" key="15">
    <source>
        <dbReference type="Pfam" id="PF00905"/>
    </source>
</evidence>
<dbReference type="RefSeq" id="WP_342159461.1">
    <property type="nucleotide sequence ID" value="NZ_JBCDNA010000001.1"/>
</dbReference>
<organism evidence="17 18">
    <name type="scientific">Lutimonas vermicola</name>
    <dbReference type="NCBI Taxonomy" id="414288"/>
    <lineage>
        <taxon>Bacteria</taxon>
        <taxon>Pseudomonadati</taxon>
        <taxon>Bacteroidota</taxon>
        <taxon>Flavobacteriia</taxon>
        <taxon>Flavobacteriales</taxon>
        <taxon>Flavobacteriaceae</taxon>
        <taxon>Lutimonas</taxon>
    </lineage>
</organism>
<keyword evidence="8 17" id="KW-0378">Hydrolase</keyword>
<evidence type="ECO:0000256" key="6">
    <source>
        <dbReference type="ARBA" id="ARBA00022670"/>
    </source>
</evidence>
<dbReference type="InterPro" id="IPR001460">
    <property type="entry name" value="PCN-bd_Tpept"/>
</dbReference>
<keyword evidence="18" id="KW-1185">Reference proteome</keyword>
<gene>
    <name evidence="17" type="primary">mrdA</name>
    <name evidence="17" type="ORF">AABB81_06820</name>
</gene>
<comment type="caution">
    <text evidence="17">The sequence shown here is derived from an EMBL/GenBank/DDBJ whole genome shotgun (WGS) entry which is preliminary data.</text>
</comment>
<feature type="domain" description="Penicillin-binding protein transpeptidase" evidence="15">
    <location>
        <begin position="249"/>
        <end position="582"/>
    </location>
</feature>
<dbReference type="GO" id="GO:0009002">
    <property type="term" value="F:serine-type D-Ala-D-Ala carboxypeptidase activity"/>
    <property type="evidence" value="ECO:0007669"/>
    <property type="project" value="UniProtKB-EC"/>
</dbReference>
<evidence type="ECO:0000256" key="4">
    <source>
        <dbReference type="ARBA" id="ARBA00022519"/>
    </source>
</evidence>
<keyword evidence="12 14" id="KW-0472">Membrane</keyword>
<dbReference type="EMBL" id="JBCDNA010000001">
    <property type="protein sequence ID" value="MEL4455603.1"/>
    <property type="molecule type" value="Genomic_DNA"/>
</dbReference>
<evidence type="ECO:0000256" key="1">
    <source>
        <dbReference type="ARBA" id="ARBA00004167"/>
    </source>
</evidence>
<dbReference type="InterPro" id="IPR005311">
    <property type="entry name" value="PBP_dimer"/>
</dbReference>
<keyword evidence="9" id="KW-0133">Cell shape</keyword>
<keyword evidence="6" id="KW-0645">Protease</keyword>
<dbReference type="EC" id="3.4.16.4" evidence="17"/>
<dbReference type="InterPro" id="IPR012338">
    <property type="entry name" value="Beta-lactam/transpept-like"/>
</dbReference>
<dbReference type="PANTHER" id="PTHR30627">
    <property type="entry name" value="PEPTIDOGLYCAN D,D-TRANSPEPTIDASE"/>
    <property type="match status" value="1"/>
</dbReference>
<dbReference type="PANTHER" id="PTHR30627:SF2">
    <property type="entry name" value="PEPTIDOGLYCAN D,D-TRANSPEPTIDASE MRDA"/>
    <property type="match status" value="1"/>
</dbReference>
<evidence type="ECO:0000313" key="17">
    <source>
        <dbReference type="EMBL" id="MEL4455603.1"/>
    </source>
</evidence>
<protein>
    <submittedName>
        <fullName evidence="17">Penicillin-binding protein 2</fullName>
        <ecNumber evidence="17">3.4.16.4</ecNumber>
    </submittedName>
</protein>
<dbReference type="Gene3D" id="3.30.1390.30">
    <property type="entry name" value="Penicillin-binding protein 2a, domain 3"/>
    <property type="match status" value="1"/>
</dbReference>
<evidence type="ECO:0000256" key="11">
    <source>
        <dbReference type="ARBA" id="ARBA00022989"/>
    </source>
</evidence>
<accession>A0ABU9KZH3</accession>
<proteinExistence type="predicted"/>
<name>A0ABU9KZH3_9FLAO</name>
<comment type="subcellular location">
    <subcellularLocation>
        <location evidence="2">Cell membrane</location>
    </subcellularLocation>
    <subcellularLocation>
        <location evidence="1">Membrane</location>
        <topology evidence="1">Single-pass membrane protein</topology>
    </subcellularLocation>
</comment>
<keyword evidence="3" id="KW-1003">Cell membrane</keyword>
<dbReference type="Pfam" id="PF00905">
    <property type="entry name" value="Transpeptidase"/>
    <property type="match status" value="1"/>
</dbReference>
<dbReference type="Gene3D" id="3.90.1310.10">
    <property type="entry name" value="Penicillin-binding protein 2a (Domain 2)"/>
    <property type="match status" value="1"/>
</dbReference>
<evidence type="ECO:0000256" key="7">
    <source>
        <dbReference type="ARBA" id="ARBA00022692"/>
    </source>
</evidence>
<keyword evidence="11 14" id="KW-1133">Transmembrane helix</keyword>
<evidence type="ECO:0000256" key="2">
    <source>
        <dbReference type="ARBA" id="ARBA00004236"/>
    </source>
</evidence>
<sequence length="626" mass="71450">MPRKSLLYFLILSVGAIFIGRLFFLQIVDSKYRQNPLNNSAVTVKFAYPDRGFIYDRNGKLLVANQSSYDIMIIPKDVEPLDTLEFCDLLKITKEDFLKRYHKTKNYSPRIPSIFVGQLSKEDYAFLQEKMYKYKGFYIQKRFLRQYPENTSANIVGYISEVNEGLLKRNKYYQLGELVGYQGVEKQYENVLRGQKGVNFIQKNRFNKEIGAYKDGIYDTLPVPGKDITLTLDMELQMYAEKLMTNKRGGIVAIEPGTGEILSLVSTPSYDPKMLVGRKRSKNSFLLFNDTIKKPMLDRGLQAQYPPGSPFKIINALIALQEEVITPTTGFKCYHGYKYGRGGFMKCHCGIVGTPISMNTGIYRSCNSYFSNVYRRTIEKYDSPVKGMDVWSKHAKSFGLGNYLGYDLPAGQKGLIPDSELYNRYYPNHQWKAITTISNAIGQGEVLTTPIQLANMTAAIANRGYYFTPHILKKVGDSLNQNEKFTTPRYTTIAPQHFEPVIEGMFNVFELGTARGSKIPDIEICGKTGTAENFKRVNGERIQFTDHSIFIAFAPKDDPKIAIAVFVENGYWGSRWAAPIASLMIEKYLKGGITRDWLEKRMLEGSLEEEYTKQIEIENYVAQKEE</sequence>
<feature type="domain" description="Penicillin-binding protein dimerisation" evidence="16">
    <location>
        <begin position="48"/>
        <end position="211"/>
    </location>
</feature>
<evidence type="ECO:0000256" key="10">
    <source>
        <dbReference type="ARBA" id="ARBA00022984"/>
    </source>
</evidence>
<evidence type="ECO:0000256" key="14">
    <source>
        <dbReference type="SAM" id="Phobius"/>
    </source>
</evidence>
<dbReference type="Pfam" id="PF03717">
    <property type="entry name" value="PBP_dimer"/>
    <property type="match status" value="1"/>
</dbReference>
<evidence type="ECO:0000256" key="5">
    <source>
        <dbReference type="ARBA" id="ARBA00022645"/>
    </source>
</evidence>
<dbReference type="InterPro" id="IPR017790">
    <property type="entry name" value="Penicillin-binding_protein_2"/>
</dbReference>
<evidence type="ECO:0000256" key="12">
    <source>
        <dbReference type="ARBA" id="ARBA00023136"/>
    </source>
</evidence>
<reference evidence="17 18" key="1">
    <citation type="submission" date="2024-04" db="EMBL/GenBank/DDBJ databases">
        <title>whole genome sequencing of Lutimonas vermicola strain IMCC1616.</title>
        <authorList>
            <person name="Bae S.S."/>
        </authorList>
    </citation>
    <scope>NUCLEOTIDE SEQUENCE [LARGE SCALE GENOMIC DNA]</scope>
    <source>
        <strain evidence="17 18">IMCC1616</strain>
    </source>
</reference>
<evidence type="ECO:0000313" key="18">
    <source>
        <dbReference type="Proteomes" id="UP001474120"/>
    </source>
</evidence>
<keyword evidence="10" id="KW-0573">Peptidoglycan synthesis</keyword>
<dbReference type="NCBIfam" id="TIGR03423">
    <property type="entry name" value="pbp2_mrdA"/>
    <property type="match status" value="1"/>
</dbReference>
<keyword evidence="13" id="KW-0961">Cell wall biogenesis/degradation</keyword>
<dbReference type="InterPro" id="IPR050515">
    <property type="entry name" value="Beta-lactam/transpept"/>
</dbReference>
<keyword evidence="5 17" id="KW-0121">Carboxypeptidase</keyword>
<evidence type="ECO:0000259" key="16">
    <source>
        <dbReference type="Pfam" id="PF03717"/>
    </source>
</evidence>
<feature type="transmembrane region" description="Helical" evidence="14">
    <location>
        <begin position="6"/>
        <end position="24"/>
    </location>
</feature>